<evidence type="ECO:0000313" key="2">
    <source>
        <dbReference type="EMBL" id="KAF6731976.1"/>
    </source>
</evidence>
<feature type="compositionally biased region" description="Basic and acidic residues" evidence="1">
    <location>
        <begin position="1"/>
        <end position="10"/>
    </location>
</feature>
<sequence>MFNFGRRNEEPANNWTGDGSMADAMTTIMANTATATAAAGNVRDGRTFNRTPGLLPGRMYRRGGQRTTRAAQRKQQLLLEGFVPNLSNDMILPQAEARVELTRPLLNVVALGDAFWFVEGLECLRRLNPNPGELDHWDANARNWAANTTLAQMMEPLHLIAGQLLTHRCRDQTVGSLILMLVSFGTRGTLTGAKVAKIIANLQPSVPFIGDALSAQDVRLTWVNFGHHVDDGCIPAIMRRWLGFITAQAIRLHDLLKLPGLDSLHWIPSHKQEHPRFPWAFIIRMYPAQWEAAAAGVIRVGNNPYYGYRRDLTEIRSTQFRDLAAFCGRLLIASGDRALENYRGFVDDSGRVETWRRLIDAYIAARAREGVDFTSDINTEEGESIAAMVATVGAYPANIQKMARMEGHPNDGVAGDGNDGGDGGQGAAGGP</sequence>
<accession>A0A834FEQ0</accession>
<evidence type="ECO:0000313" key="3">
    <source>
        <dbReference type="Proteomes" id="UP000646548"/>
    </source>
</evidence>
<organism evidence="2 3">
    <name type="scientific">Oryzias melastigma</name>
    <name type="common">Marine medaka</name>
    <dbReference type="NCBI Taxonomy" id="30732"/>
    <lineage>
        <taxon>Eukaryota</taxon>
        <taxon>Metazoa</taxon>
        <taxon>Chordata</taxon>
        <taxon>Craniata</taxon>
        <taxon>Vertebrata</taxon>
        <taxon>Euteleostomi</taxon>
        <taxon>Actinopterygii</taxon>
        <taxon>Neopterygii</taxon>
        <taxon>Teleostei</taxon>
        <taxon>Neoteleostei</taxon>
        <taxon>Acanthomorphata</taxon>
        <taxon>Ovalentaria</taxon>
        <taxon>Atherinomorphae</taxon>
        <taxon>Beloniformes</taxon>
        <taxon>Adrianichthyidae</taxon>
        <taxon>Oryziinae</taxon>
        <taxon>Oryzias</taxon>
    </lineage>
</organism>
<dbReference type="EMBL" id="WKFB01000201">
    <property type="protein sequence ID" value="KAF6731976.1"/>
    <property type="molecule type" value="Genomic_DNA"/>
</dbReference>
<evidence type="ECO:0000256" key="1">
    <source>
        <dbReference type="SAM" id="MobiDB-lite"/>
    </source>
</evidence>
<dbReference type="Proteomes" id="UP000646548">
    <property type="component" value="Unassembled WGS sequence"/>
</dbReference>
<feature type="compositionally biased region" description="Gly residues" evidence="1">
    <location>
        <begin position="414"/>
        <end position="431"/>
    </location>
</feature>
<reference evidence="2" key="1">
    <citation type="journal article" name="BMC Genomics">
        <title>Long-read sequencing and de novo genome assembly of marine medaka (Oryzias melastigma).</title>
        <authorList>
            <person name="Liang P."/>
            <person name="Saqib H.S.A."/>
            <person name="Ni X."/>
            <person name="Shen Y."/>
        </authorList>
    </citation>
    <scope>NUCLEOTIDE SEQUENCE</scope>
    <source>
        <strain evidence="2">Bigg-433</strain>
    </source>
</reference>
<feature type="region of interest" description="Disordered" evidence="1">
    <location>
        <begin position="1"/>
        <end position="20"/>
    </location>
</feature>
<feature type="region of interest" description="Disordered" evidence="1">
    <location>
        <begin position="406"/>
        <end position="431"/>
    </location>
</feature>
<dbReference type="AlphaFoldDB" id="A0A834FEQ0"/>
<comment type="caution">
    <text evidence="2">The sequence shown here is derived from an EMBL/GenBank/DDBJ whole genome shotgun (WGS) entry which is preliminary data.</text>
</comment>
<gene>
    <name evidence="2" type="ORF">FQA47_008030</name>
</gene>
<proteinExistence type="predicted"/>
<name>A0A834FEQ0_ORYME</name>
<protein>
    <submittedName>
        <fullName evidence="2">Uncharacterized protein</fullName>
    </submittedName>
</protein>